<evidence type="ECO:0000313" key="2">
    <source>
        <dbReference type="EMBL" id="MDO6124187.1"/>
    </source>
</evidence>
<dbReference type="RefSeq" id="WP_244763781.1">
    <property type="nucleotide sequence ID" value="NZ_JALJCJ010000009.1"/>
</dbReference>
<protein>
    <submittedName>
        <fullName evidence="2">Uncharacterized protein</fullName>
    </submittedName>
</protein>
<evidence type="ECO:0000313" key="3">
    <source>
        <dbReference type="Proteomes" id="UP001177080"/>
    </source>
</evidence>
<gene>
    <name evidence="2" type="ORF">GB928_023595</name>
</gene>
<accession>A0ABT8XKF4</accession>
<proteinExistence type="predicted"/>
<comment type="caution">
    <text evidence="2">The sequence shown here is derived from an EMBL/GenBank/DDBJ whole genome shotgun (WGS) entry which is preliminary data.</text>
</comment>
<sequence>MNMPHRNLRRIAPKHAPADDLARAIADIDRQLEQIRLANEPIPFDVYRARRILREAHARCSNQVGLRIPILSNTRAARIDLVPRSDRPCRDPVERYEALPGFPLSPFESQDLTGCLAPVTRTDLRSRKSIRGLNAYEGTTMAYDWTGETTRKRNRLKLATAIVLSLTIVLGIPAALSPFI</sequence>
<dbReference type="Proteomes" id="UP001177080">
    <property type="component" value="Unassembled WGS sequence"/>
</dbReference>
<keyword evidence="1" id="KW-0472">Membrane</keyword>
<keyword evidence="1" id="KW-0812">Transmembrane</keyword>
<keyword evidence="1" id="KW-1133">Transmembrane helix</keyword>
<evidence type="ECO:0000256" key="1">
    <source>
        <dbReference type="SAM" id="Phobius"/>
    </source>
</evidence>
<name>A0ABT8XKF4_9HYPH</name>
<reference evidence="2" key="1">
    <citation type="submission" date="2022-04" db="EMBL/GenBank/DDBJ databases">
        <title>Shinella lacus sp. nov., a novel member of the genus Shinella from water.</title>
        <authorList>
            <person name="Deng Y."/>
        </authorList>
    </citation>
    <scope>NUCLEOTIDE SEQUENCE</scope>
    <source>
        <strain evidence="2">JCM 31239</strain>
    </source>
</reference>
<keyword evidence="3" id="KW-1185">Reference proteome</keyword>
<feature type="transmembrane region" description="Helical" evidence="1">
    <location>
        <begin position="158"/>
        <end position="176"/>
    </location>
</feature>
<dbReference type="EMBL" id="WHSC02000011">
    <property type="protein sequence ID" value="MDO6124187.1"/>
    <property type="molecule type" value="Genomic_DNA"/>
</dbReference>
<organism evidence="2 3">
    <name type="scientific">Shinella curvata</name>
    <dbReference type="NCBI Taxonomy" id="1817964"/>
    <lineage>
        <taxon>Bacteria</taxon>
        <taxon>Pseudomonadati</taxon>
        <taxon>Pseudomonadota</taxon>
        <taxon>Alphaproteobacteria</taxon>
        <taxon>Hyphomicrobiales</taxon>
        <taxon>Rhizobiaceae</taxon>
        <taxon>Shinella</taxon>
    </lineage>
</organism>